<keyword evidence="2" id="KW-1185">Reference proteome</keyword>
<organism evidence="1 2">
    <name type="scientific">Belliella marina</name>
    <dbReference type="NCBI Taxonomy" id="1644146"/>
    <lineage>
        <taxon>Bacteria</taxon>
        <taxon>Pseudomonadati</taxon>
        <taxon>Bacteroidota</taxon>
        <taxon>Cytophagia</taxon>
        <taxon>Cytophagales</taxon>
        <taxon>Cyclobacteriaceae</taxon>
        <taxon>Belliella</taxon>
    </lineage>
</organism>
<evidence type="ECO:0000313" key="1">
    <source>
        <dbReference type="EMBL" id="MFD2036211.1"/>
    </source>
</evidence>
<dbReference type="Gene3D" id="3.30.530.20">
    <property type="match status" value="1"/>
</dbReference>
<dbReference type="EMBL" id="JBHUHR010000039">
    <property type="protein sequence ID" value="MFD2036211.1"/>
    <property type="molecule type" value="Genomic_DNA"/>
</dbReference>
<accession>A0ABW4VR18</accession>
<name>A0ABW4VR18_9BACT</name>
<comment type="caution">
    <text evidence="1">The sequence shown here is derived from an EMBL/GenBank/DDBJ whole genome shotgun (WGS) entry which is preliminary data.</text>
</comment>
<proteinExistence type="predicted"/>
<dbReference type="CDD" id="cd07818">
    <property type="entry name" value="SRPBCC_1"/>
    <property type="match status" value="1"/>
</dbReference>
<dbReference type="Proteomes" id="UP001597361">
    <property type="component" value="Unassembled WGS sequence"/>
</dbReference>
<protein>
    <submittedName>
        <fullName evidence="1">SRPBCC family protein</fullName>
    </submittedName>
</protein>
<dbReference type="InterPro" id="IPR019587">
    <property type="entry name" value="Polyketide_cyclase/dehydratase"/>
</dbReference>
<dbReference type="Pfam" id="PF10604">
    <property type="entry name" value="Polyketide_cyc2"/>
    <property type="match status" value="1"/>
</dbReference>
<sequence length="179" mass="20587">MKVLKTIGVILALVIAIPLLVALITTKEIKVVREIVIDQPKQVVFDYVKYLKNQQNYSKWDSMDPEMEKSFYGIDGEVGFIYAWKSVKPDVGVGEQEILAIDPGKRIDYALRFKEPFEASDFAYLELQKVTETQTKVVWGYDGTMKYPMNAMLWFLDMDKMVGDDFAIGLKNLKEILEK</sequence>
<evidence type="ECO:0000313" key="2">
    <source>
        <dbReference type="Proteomes" id="UP001597361"/>
    </source>
</evidence>
<gene>
    <name evidence="1" type="ORF">ACFSKL_15515</name>
</gene>
<dbReference type="SUPFAM" id="SSF55961">
    <property type="entry name" value="Bet v1-like"/>
    <property type="match status" value="1"/>
</dbReference>
<reference evidence="2" key="1">
    <citation type="journal article" date="2019" name="Int. J. Syst. Evol. Microbiol.">
        <title>The Global Catalogue of Microorganisms (GCM) 10K type strain sequencing project: providing services to taxonomists for standard genome sequencing and annotation.</title>
        <authorList>
            <consortium name="The Broad Institute Genomics Platform"/>
            <consortium name="The Broad Institute Genome Sequencing Center for Infectious Disease"/>
            <person name="Wu L."/>
            <person name="Ma J."/>
        </authorList>
    </citation>
    <scope>NUCLEOTIDE SEQUENCE [LARGE SCALE GENOMIC DNA]</scope>
    <source>
        <strain evidence="2">CGMCC 1.15180</strain>
    </source>
</reference>
<dbReference type="RefSeq" id="WP_376887241.1">
    <property type="nucleotide sequence ID" value="NZ_JBHUHR010000039.1"/>
</dbReference>
<dbReference type="InterPro" id="IPR023393">
    <property type="entry name" value="START-like_dom_sf"/>
</dbReference>